<reference evidence="3" key="1">
    <citation type="journal article" date="2019" name="Int. J. Syst. Evol. Microbiol.">
        <title>The Global Catalogue of Microorganisms (GCM) 10K type strain sequencing project: providing services to taxonomists for standard genome sequencing and annotation.</title>
        <authorList>
            <consortium name="The Broad Institute Genomics Platform"/>
            <consortium name="The Broad Institute Genome Sequencing Center for Infectious Disease"/>
            <person name="Wu L."/>
            <person name="Ma J."/>
        </authorList>
    </citation>
    <scope>NUCLEOTIDE SEQUENCE [LARGE SCALE GENOMIC DNA]</scope>
    <source>
        <strain evidence="3">KCTC 62192</strain>
    </source>
</reference>
<protein>
    <submittedName>
        <fullName evidence="2">NifU family protein</fullName>
    </submittedName>
</protein>
<evidence type="ECO:0000259" key="1">
    <source>
        <dbReference type="SMART" id="SM00932"/>
    </source>
</evidence>
<dbReference type="Pfam" id="PF01106">
    <property type="entry name" value="NifU"/>
    <property type="match status" value="1"/>
</dbReference>
<dbReference type="PANTHER" id="PTHR11178:SF51">
    <property type="entry name" value="FE_S BIOGENESIS PROTEIN NFUA"/>
    <property type="match status" value="1"/>
</dbReference>
<dbReference type="InterPro" id="IPR036498">
    <property type="entry name" value="Nfu/NifU_N_sf"/>
</dbReference>
<organism evidence="2 3">
    <name type="scientific">Acidimangrovimonas pyrenivorans</name>
    <dbReference type="NCBI Taxonomy" id="2030798"/>
    <lineage>
        <taxon>Bacteria</taxon>
        <taxon>Pseudomonadati</taxon>
        <taxon>Pseudomonadota</taxon>
        <taxon>Alphaproteobacteria</taxon>
        <taxon>Rhodobacterales</taxon>
        <taxon>Paracoccaceae</taxon>
        <taxon>Acidimangrovimonas</taxon>
    </lineage>
</organism>
<dbReference type="InterPro" id="IPR014824">
    <property type="entry name" value="Nfu/NifU_N"/>
</dbReference>
<feature type="domain" description="Scaffold protein Nfu/NifU N-terminal" evidence="1">
    <location>
        <begin position="19"/>
        <end position="95"/>
    </location>
</feature>
<keyword evidence="3" id="KW-1185">Reference proteome</keyword>
<dbReference type="Gene3D" id="3.30.1370.70">
    <property type="entry name" value="Scaffold protein Nfu/NifU, N-terminal domain"/>
    <property type="match status" value="1"/>
</dbReference>
<dbReference type="PANTHER" id="PTHR11178">
    <property type="entry name" value="IRON-SULFUR CLUSTER SCAFFOLD PROTEIN NFU-RELATED"/>
    <property type="match status" value="1"/>
</dbReference>
<dbReference type="Pfam" id="PF08712">
    <property type="entry name" value="Nfu_N"/>
    <property type="match status" value="1"/>
</dbReference>
<evidence type="ECO:0000313" key="3">
    <source>
        <dbReference type="Proteomes" id="UP001595443"/>
    </source>
</evidence>
<dbReference type="SUPFAM" id="SSF110836">
    <property type="entry name" value="Hypothetical protein SAV1430"/>
    <property type="match status" value="1"/>
</dbReference>
<dbReference type="InterPro" id="IPR034904">
    <property type="entry name" value="FSCA_dom_sf"/>
</dbReference>
<dbReference type="Gene3D" id="3.30.300.130">
    <property type="entry name" value="Fe-S cluster assembly (FSCA)"/>
    <property type="match status" value="1"/>
</dbReference>
<proteinExistence type="predicted"/>
<dbReference type="SUPFAM" id="SSF117916">
    <property type="entry name" value="Fe-S cluster assembly (FSCA) domain-like"/>
    <property type="match status" value="1"/>
</dbReference>
<evidence type="ECO:0000313" key="2">
    <source>
        <dbReference type="EMBL" id="MFC2967937.1"/>
    </source>
</evidence>
<dbReference type="Proteomes" id="UP001595443">
    <property type="component" value="Unassembled WGS sequence"/>
</dbReference>
<dbReference type="RefSeq" id="WP_377832584.1">
    <property type="nucleotide sequence ID" value="NZ_JBHRSK010000004.1"/>
</dbReference>
<dbReference type="InterPro" id="IPR001075">
    <property type="entry name" value="NIF_FeS_clus_asmbl_NifU_C"/>
</dbReference>
<name>A0ABV7AFE2_9RHOB</name>
<sequence>MSDPAPHRRIRAQGSAQGPRVMRFLLDAPIQAERNADFGGPDRGAPLARALFAIDGVTGVQVVGETIPVTRAQGCDWSALKPPVAAAIREVLETSDAPLGRQADAPAATDRDAAMLAAVNEVLEARANPSIARHGGRVSAEAVENGIVSLRMSGGCQGCAASSRTLREGVEKMLRATVPGIRAIVDVTDHDQGTNPYYSGKPGASPGFFRPVPADAVCVEDGRIVIDPDYLAPRLGLSVEALEAGFGRGDIVTERLTGGASDRIRIGVRSPQRAWAAEILSDGTAHEIPPPQRRGASDEAKAALAKRIRNHLLTLPESGLPVTYGQLARALGLYWPGAIRRITTSLEATMHEDARAGRPFIAARVVGRGRAGIPGKGFFDLARTLGRGPQKEETAQAFHRRMLVASLRLDAPGPAPASKAAP</sequence>
<gene>
    <name evidence="2" type="ORF">ACFOES_07520</name>
</gene>
<dbReference type="SMART" id="SM00932">
    <property type="entry name" value="Nfu_N"/>
    <property type="match status" value="1"/>
</dbReference>
<accession>A0ABV7AFE2</accession>
<dbReference type="EMBL" id="JBHRSK010000004">
    <property type="protein sequence ID" value="MFC2967937.1"/>
    <property type="molecule type" value="Genomic_DNA"/>
</dbReference>
<comment type="caution">
    <text evidence="2">The sequence shown here is derived from an EMBL/GenBank/DDBJ whole genome shotgun (WGS) entry which is preliminary data.</text>
</comment>